<sequence>MAQVRYLVRDVDRSIRFFVDLLGFELRQQFGPAMAILARDDLTLWVAGPQASAARPMPDGRQPEPGGWNRFVLTVEDIEATVARLREAGAVFRNEIITGPGGRQVLVEDPSGNPIELFQPA</sequence>
<reference evidence="3" key="1">
    <citation type="journal article" date="2019" name="Int. J. Syst. Evol. Microbiol.">
        <title>The Global Catalogue of Microorganisms (GCM) 10K type strain sequencing project: providing services to taxonomists for standard genome sequencing and annotation.</title>
        <authorList>
            <consortium name="The Broad Institute Genomics Platform"/>
            <consortium name="The Broad Institute Genome Sequencing Center for Infectious Disease"/>
            <person name="Wu L."/>
            <person name="Ma J."/>
        </authorList>
    </citation>
    <scope>NUCLEOTIDE SEQUENCE [LARGE SCALE GENOMIC DNA]</scope>
    <source>
        <strain evidence="3">CCUG 55074</strain>
    </source>
</reference>
<dbReference type="CDD" id="cd06587">
    <property type="entry name" value="VOC"/>
    <property type="match status" value="1"/>
</dbReference>
<dbReference type="PANTHER" id="PTHR33993">
    <property type="entry name" value="GLYOXALASE-RELATED"/>
    <property type="match status" value="1"/>
</dbReference>
<dbReference type="PANTHER" id="PTHR33993:SF10">
    <property type="entry name" value="CONSERVED PROTEIN"/>
    <property type="match status" value="1"/>
</dbReference>
<dbReference type="RefSeq" id="WP_377352340.1">
    <property type="nucleotide sequence ID" value="NZ_JBHTLQ010000004.1"/>
</dbReference>
<dbReference type="PROSITE" id="PS51819">
    <property type="entry name" value="VOC"/>
    <property type="match status" value="1"/>
</dbReference>
<evidence type="ECO:0000259" key="1">
    <source>
        <dbReference type="PROSITE" id="PS51819"/>
    </source>
</evidence>
<comment type="caution">
    <text evidence="2">The sequence shown here is derived from an EMBL/GenBank/DDBJ whole genome shotgun (WGS) entry which is preliminary data.</text>
</comment>
<keyword evidence="3" id="KW-1185">Reference proteome</keyword>
<dbReference type="InterPro" id="IPR029068">
    <property type="entry name" value="Glyas_Bleomycin-R_OHBP_Dase"/>
</dbReference>
<dbReference type="InterPro" id="IPR037523">
    <property type="entry name" value="VOC_core"/>
</dbReference>
<dbReference type="InterPro" id="IPR052164">
    <property type="entry name" value="Anthracycline_SecMetBiosynth"/>
</dbReference>
<gene>
    <name evidence="2" type="ORF">ACFQ27_02720</name>
</gene>
<proteinExistence type="predicted"/>
<dbReference type="SUPFAM" id="SSF54593">
    <property type="entry name" value="Glyoxalase/Bleomycin resistance protein/Dihydroxybiphenyl dioxygenase"/>
    <property type="match status" value="1"/>
</dbReference>
<organism evidence="2 3">
    <name type="scientific">Phenylobacterium conjunctum</name>
    <dbReference type="NCBI Taxonomy" id="1298959"/>
    <lineage>
        <taxon>Bacteria</taxon>
        <taxon>Pseudomonadati</taxon>
        <taxon>Pseudomonadota</taxon>
        <taxon>Alphaproteobacteria</taxon>
        <taxon>Caulobacterales</taxon>
        <taxon>Caulobacteraceae</taxon>
        <taxon>Phenylobacterium</taxon>
    </lineage>
</organism>
<evidence type="ECO:0000313" key="2">
    <source>
        <dbReference type="EMBL" id="MFD1189479.1"/>
    </source>
</evidence>
<accession>A0ABW3SX33</accession>
<evidence type="ECO:0000313" key="3">
    <source>
        <dbReference type="Proteomes" id="UP001597216"/>
    </source>
</evidence>
<dbReference type="InterPro" id="IPR004360">
    <property type="entry name" value="Glyas_Fos-R_dOase_dom"/>
</dbReference>
<dbReference type="Pfam" id="PF00903">
    <property type="entry name" value="Glyoxalase"/>
    <property type="match status" value="1"/>
</dbReference>
<feature type="domain" description="VOC" evidence="1">
    <location>
        <begin position="1"/>
        <end position="120"/>
    </location>
</feature>
<protein>
    <submittedName>
        <fullName evidence="2">VOC family protein</fullName>
    </submittedName>
</protein>
<dbReference type="EMBL" id="JBHTLQ010000004">
    <property type="protein sequence ID" value="MFD1189479.1"/>
    <property type="molecule type" value="Genomic_DNA"/>
</dbReference>
<dbReference type="Gene3D" id="3.10.180.10">
    <property type="entry name" value="2,3-Dihydroxybiphenyl 1,2-Dioxygenase, domain 1"/>
    <property type="match status" value="1"/>
</dbReference>
<dbReference type="Proteomes" id="UP001597216">
    <property type="component" value="Unassembled WGS sequence"/>
</dbReference>
<name>A0ABW3SX33_9CAUL</name>